<dbReference type="Pfam" id="PF08079">
    <property type="entry name" value="Ribosomal_L30_N"/>
    <property type="match status" value="1"/>
</dbReference>
<dbReference type="PROSITE" id="PS00634">
    <property type="entry name" value="RIBOSOMAL_L30"/>
    <property type="match status" value="1"/>
</dbReference>
<accession>A0AAV2K5M4</accession>
<feature type="compositionally biased region" description="Polar residues" evidence="5">
    <location>
        <begin position="403"/>
        <end position="412"/>
    </location>
</feature>
<dbReference type="Proteomes" id="UP001497482">
    <property type="component" value="Chromosome 17"/>
</dbReference>
<dbReference type="Gene3D" id="3.30.1390.20">
    <property type="entry name" value="Ribosomal protein L30, ferredoxin-like fold domain"/>
    <property type="match status" value="1"/>
</dbReference>
<dbReference type="Pfam" id="PF00327">
    <property type="entry name" value="Ribosomal_L30"/>
    <property type="match status" value="1"/>
</dbReference>
<dbReference type="GO" id="GO:0000463">
    <property type="term" value="P:maturation of LSU-rRNA from tricistronic rRNA transcript (SSU-rRNA, 5.8S rRNA, LSU-rRNA)"/>
    <property type="evidence" value="ECO:0007669"/>
    <property type="project" value="TreeGrafter"/>
</dbReference>
<feature type="compositionally biased region" description="Basic and acidic residues" evidence="5">
    <location>
        <begin position="318"/>
        <end position="335"/>
    </location>
</feature>
<dbReference type="FunFam" id="3.30.1390.20:FF:000004">
    <property type="entry name" value="60S ribosomal protein L7"/>
    <property type="match status" value="1"/>
</dbReference>
<dbReference type="InterPro" id="IPR035808">
    <property type="entry name" value="Ribosomal_uL30_euk_arc"/>
</dbReference>
<evidence type="ECO:0000313" key="9">
    <source>
        <dbReference type="Proteomes" id="UP001497482"/>
    </source>
</evidence>
<keyword evidence="3" id="KW-0687">Ribonucleoprotein</keyword>
<feature type="coiled-coil region" evidence="4">
    <location>
        <begin position="1035"/>
        <end position="1104"/>
    </location>
</feature>
<feature type="region of interest" description="Disordered" evidence="5">
    <location>
        <begin position="308"/>
        <end position="339"/>
    </location>
</feature>
<dbReference type="InterPro" id="IPR039699">
    <property type="entry name" value="Ribosomal_uL30"/>
</dbReference>
<proteinExistence type="inferred from homology"/>
<dbReference type="InterPro" id="IPR018038">
    <property type="entry name" value="Ribosomal_uL30_CS"/>
</dbReference>
<gene>
    <name evidence="8" type="ORF">KC01_LOCUS15484</name>
</gene>
<feature type="region of interest" description="Disordered" evidence="5">
    <location>
        <begin position="668"/>
        <end position="688"/>
    </location>
</feature>
<name>A0AAV2K5M4_KNICA</name>
<dbReference type="CDD" id="cd01657">
    <property type="entry name" value="Ribosomal_L7_archeal_euk"/>
    <property type="match status" value="1"/>
</dbReference>
<keyword evidence="4" id="KW-0175">Coiled coil</keyword>
<keyword evidence="9" id="KW-1185">Reference proteome</keyword>
<dbReference type="GO" id="GO:0003735">
    <property type="term" value="F:structural constituent of ribosome"/>
    <property type="evidence" value="ECO:0007669"/>
    <property type="project" value="TreeGrafter"/>
</dbReference>
<feature type="domain" description="Large ribosomal subunit protein uL30-like ferredoxin-like fold" evidence="6">
    <location>
        <begin position="1476"/>
        <end position="1525"/>
    </location>
</feature>
<feature type="compositionally biased region" description="Polar residues" evidence="5">
    <location>
        <begin position="552"/>
        <end position="561"/>
    </location>
</feature>
<reference evidence="8 9" key="1">
    <citation type="submission" date="2024-04" db="EMBL/GenBank/DDBJ databases">
        <authorList>
            <person name="Waldvogel A.-M."/>
            <person name="Schoenle A."/>
        </authorList>
    </citation>
    <scope>NUCLEOTIDE SEQUENCE [LARGE SCALE GENOMIC DNA]</scope>
</reference>
<sequence>MGTLTLNAESHEHELASLRSQLEREKSKFKKMQFDLQKELNIAFEENVKLGSLLDGKVPKNLIDNVDLERTVTKLNKDLTACLENNTELHVQLEELQQLPDKMAELSKQLEESECVRKSLTEELQEIHTLKRELEEKVSNCEETRKTDEDIQKELEEQLEQAASELQNAQATNEAAMLEWESRLQSLCEERDALQQRMEQVPEAGSLVLSLQEQLEEEMQKLSSEEALHQQRVSELNQQMQTVSQELVSLQQERDHSFSSLAALTEERDQLKADLQENIEMMIELQDELRITQEKIRSQKECIQKLEAQTAEESAPDQPEKHEAQHLQEHKKSSSDELQTLESRVRGLSEDKDQLQQTLAALTQQKQQLQQVLDSSTDSLQTQITELEQTLHMVSEQKKSLEEQLQNHLETSSQKEDLLSSVQEKLKEQEEINTRLCEEHSVLKQQVQSLEANCSSDELQTLESRVRGLSEDKDQLQQTLAALTQQKQQLQQVLDSSTDSLQTQITELEQTLHMVSEQKKSLEEQLQNHLQTITELEQTLHMVSEQKKSLEEQLQNHLETSSQKEDLLSSVQEKLKEQEEINTRLCEEHSVLKQQVQSLEANCSSDELQTLESRVRGLSEDKDQLQQTLAALTQQKQQLQQVLDSSTDSLQTQITELEQTLHMVSEQKKSLEEQLQNHLETSSQKEDLLSSVQEKLKEQEEINTRLCEEHSVLKQQSEALTEEVQLLRRKEETEVPALQQELSDANRTISKLREQPPSEENPEHQLSLLLHDSNTHFQKSLQDLQSMVERRLVPMQRKTLVFMAPAGFSSLPKNMVDSFRAVNFLTVRSVNAMITIQEQLMKYAQRFLQLFEELMKTDLAVFEERRLQDVLLSIRQAPSLCITDMDFMDLWRRRLQEVVHKREQYLTKIDSTMKNINGFYGDLLNAELEGKDRFETQLSEICRKEPVDLLALDVFFGTEQQQRNDYIQERDAIFKDFSKDQDESLKQLSEQVAQEKALLEDERSKRFTLQHGLESAPLKSEASLLNDNQRLLHQLHTTQDLLKILSAEKEELQKAQVKAEHLVASHKEATQLLQTELQDTCAKLQEKEEEVEELQTSLQQSQSEVRLQTSLQQSQSEVRLQTSLQQSQSEWNSSAKAVEVETLNLKVSKLETESQNYRHEIQKLTSLLEAKETTLRRLKETLRSKQEEESMLEGEALHARLVRPKGLVQSSVVLEKSRLDEEAKHLKLRITELESLVSSLQAEVGKWKQRALKMKSVTEAKPKQNQETSSQKRLQFDSPRKLLGSPRKVLESPAQINSPKSRIFDGGSHSEFLLKKCPKQFFDNSSLGAAPGAEGRAEKEDWLQWPLSPNEEIRGQFASSTAGGVTYFNLTVNNGDVKLVRRHSSRMEEATPPKVIKLVPEYLLKKRKAYQAIKATQAKLALLEKRKVTKGKPLKFKRLEDFLKHSHKKHRDECRLRRNKSRPSKPPPPTTHGLGFVVRIREIKGVSPKVMKVIQMLRLRKIFSGTFVKIGKTSTAMLKMVEPYVAWGFPNLKSVRELILKRGQTRIGSKRIPLTDNAFIEKHMGEKLHRTTICSPVIGQGTV</sequence>
<dbReference type="GO" id="GO:0003723">
    <property type="term" value="F:RNA binding"/>
    <property type="evidence" value="ECO:0007669"/>
    <property type="project" value="TreeGrafter"/>
</dbReference>
<dbReference type="EMBL" id="OZ035839">
    <property type="protein sequence ID" value="CAL1585245.1"/>
    <property type="molecule type" value="Genomic_DNA"/>
</dbReference>
<evidence type="ECO:0000256" key="2">
    <source>
        <dbReference type="ARBA" id="ARBA00022980"/>
    </source>
</evidence>
<feature type="region of interest" description="Disordered" evidence="5">
    <location>
        <begin position="547"/>
        <end position="567"/>
    </location>
</feature>
<feature type="region of interest" description="Disordered" evidence="5">
    <location>
        <begin position="1447"/>
        <end position="1473"/>
    </location>
</feature>
<evidence type="ECO:0000256" key="3">
    <source>
        <dbReference type="ARBA" id="ARBA00023274"/>
    </source>
</evidence>
<feature type="region of interest" description="Disordered" evidence="5">
    <location>
        <begin position="1257"/>
        <end position="1278"/>
    </location>
</feature>
<protein>
    <submittedName>
        <fullName evidence="8">Uncharacterized protein</fullName>
    </submittedName>
</protein>
<dbReference type="PANTHER" id="PTHR11524">
    <property type="entry name" value="60S RIBOSOMAL PROTEIN L7"/>
    <property type="match status" value="1"/>
</dbReference>
<dbReference type="InterPro" id="IPR036919">
    <property type="entry name" value="Ribo_uL30_ferredoxin-like_sf"/>
</dbReference>
<feature type="domain" description="Large ribosomal subunit protein uL30 N-terminal eukaryotes" evidence="7">
    <location>
        <begin position="1399"/>
        <end position="1460"/>
    </location>
</feature>
<evidence type="ECO:0000256" key="1">
    <source>
        <dbReference type="ARBA" id="ARBA00007594"/>
    </source>
</evidence>
<feature type="compositionally biased region" description="Polar residues" evidence="5">
    <location>
        <begin position="673"/>
        <end position="682"/>
    </location>
</feature>
<keyword evidence="2" id="KW-0689">Ribosomal protein</keyword>
<organism evidence="8 9">
    <name type="scientific">Knipowitschia caucasica</name>
    <name type="common">Caucasian dwarf goby</name>
    <name type="synonym">Pomatoschistus caucasicus</name>
    <dbReference type="NCBI Taxonomy" id="637954"/>
    <lineage>
        <taxon>Eukaryota</taxon>
        <taxon>Metazoa</taxon>
        <taxon>Chordata</taxon>
        <taxon>Craniata</taxon>
        <taxon>Vertebrata</taxon>
        <taxon>Euteleostomi</taxon>
        <taxon>Actinopterygii</taxon>
        <taxon>Neopterygii</taxon>
        <taxon>Teleostei</taxon>
        <taxon>Neoteleostei</taxon>
        <taxon>Acanthomorphata</taxon>
        <taxon>Gobiaria</taxon>
        <taxon>Gobiiformes</taxon>
        <taxon>Gobioidei</taxon>
        <taxon>Gobiidae</taxon>
        <taxon>Gobiinae</taxon>
        <taxon>Knipowitschia</taxon>
    </lineage>
</organism>
<dbReference type="PANTHER" id="PTHR11524:SF13">
    <property type="entry name" value="RIBOSOMAL PROTEIN UL30-LIKE"/>
    <property type="match status" value="1"/>
</dbReference>
<dbReference type="InterPro" id="IPR016082">
    <property type="entry name" value="Ribosomal_uL30_ferredoxin-like"/>
</dbReference>
<feature type="coiled-coil region" evidence="4">
    <location>
        <begin position="1140"/>
        <end position="1250"/>
    </location>
</feature>
<evidence type="ECO:0000259" key="7">
    <source>
        <dbReference type="Pfam" id="PF08079"/>
    </source>
</evidence>
<dbReference type="GO" id="GO:0022625">
    <property type="term" value="C:cytosolic large ribosomal subunit"/>
    <property type="evidence" value="ECO:0007669"/>
    <property type="project" value="TreeGrafter"/>
</dbReference>
<evidence type="ECO:0000256" key="5">
    <source>
        <dbReference type="SAM" id="MobiDB-lite"/>
    </source>
</evidence>
<comment type="similarity">
    <text evidence="1">Belongs to the universal ribosomal protein uL30 family.</text>
</comment>
<evidence type="ECO:0000313" key="8">
    <source>
        <dbReference type="EMBL" id="CAL1585245.1"/>
    </source>
</evidence>
<dbReference type="SUPFAM" id="SSF55129">
    <property type="entry name" value="Ribosomal protein L30p/L7e"/>
    <property type="match status" value="1"/>
</dbReference>
<evidence type="ECO:0000259" key="6">
    <source>
        <dbReference type="Pfam" id="PF00327"/>
    </source>
</evidence>
<feature type="region of interest" description="Disordered" evidence="5">
    <location>
        <begin position="398"/>
        <end position="417"/>
    </location>
</feature>
<evidence type="ECO:0000256" key="4">
    <source>
        <dbReference type="SAM" id="Coils"/>
    </source>
</evidence>
<dbReference type="InterPro" id="IPR012988">
    <property type="entry name" value="Ribosomal_uL30_N_euk"/>
</dbReference>